<gene>
    <name evidence="7" type="ORF">CAMP_LOCUS13406</name>
</gene>
<dbReference type="OrthoDB" id="5841613at2759"/>
<organism evidence="7 8">
    <name type="scientific">Caenorhabditis angaria</name>
    <dbReference type="NCBI Taxonomy" id="860376"/>
    <lineage>
        <taxon>Eukaryota</taxon>
        <taxon>Metazoa</taxon>
        <taxon>Ecdysozoa</taxon>
        <taxon>Nematoda</taxon>
        <taxon>Chromadorea</taxon>
        <taxon>Rhabditida</taxon>
        <taxon>Rhabditina</taxon>
        <taxon>Rhabditomorpha</taxon>
        <taxon>Rhabditoidea</taxon>
        <taxon>Rhabditidae</taxon>
        <taxon>Peloderinae</taxon>
        <taxon>Caenorhabditis</taxon>
    </lineage>
</organism>
<evidence type="ECO:0000256" key="2">
    <source>
        <dbReference type="ARBA" id="ARBA00022692"/>
    </source>
</evidence>
<keyword evidence="3 5" id="KW-1133">Transmembrane helix</keyword>
<proteinExistence type="predicted"/>
<evidence type="ECO:0000313" key="8">
    <source>
        <dbReference type="Proteomes" id="UP001152747"/>
    </source>
</evidence>
<sequence>MYAQRFIFVFFPLRARRTVFSQSIILIGILIISGLLQIWTLVFITAIHLDDENLDSMYCGGDPQYSTESNQIIAIIECTITFFVPLFLTIISDFSVLFWNNSCGQQFTLVSNDGICEGGRKKSNMKIVSMDCLKRTQCKRAQAIRRCLISATITLLFNLPNYSLQILDEFLELRDNPSIDVRRFYLKIDAFVYILYLMQFPLTPVHIFFLTFNTAKTKSRSPNTSNRLNNCCNSSVVVHV</sequence>
<keyword evidence="4 5" id="KW-0472">Membrane</keyword>
<dbReference type="InterPro" id="IPR052665">
    <property type="entry name" value="Neuropeptide-GPCR"/>
</dbReference>
<feature type="transmembrane region" description="Helical" evidence="5">
    <location>
        <begin position="190"/>
        <end position="212"/>
    </location>
</feature>
<dbReference type="SUPFAM" id="SSF81321">
    <property type="entry name" value="Family A G protein-coupled receptor-like"/>
    <property type="match status" value="1"/>
</dbReference>
<evidence type="ECO:0000256" key="5">
    <source>
        <dbReference type="SAM" id="Phobius"/>
    </source>
</evidence>
<dbReference type="Gene3D" id="1.20.1070.10">
    <property type="entry name" value="Rhodopsin 7-helix transmembrane proteins"/>
    <property type="match status" value="1"/>
</dbReference>
<dbReference type="PANTHER" id="PTHR24224:SF14">
    <property type="entry name" value="G-PROTEIN COUPLED RECEPTORS FAMILY 1 PROFILE DOMAIN-CONTAINING PROTEIN"/>
    <property type="match status" value="1"/>
</dbReference>
<evidence type="ECO:0000313" key="7">
    <source>
        <dbReference type="EMBL" id="CAI5450769.1"/>
    </source>
</evidence>
<feature type="transmembrane region" description="Helical" evidence="5">
    <location>
        <begin position="143"/>
        <end position="164"/>
    </location>
</feature>
<dbReference type="InterPro" id="IPR017452">
    <property type="entry name" value="GPCR_Rhodpsn_7TM"/>
</dbReference>
<keyword evidence="2 5" id="KW-0812">Transmembrane</keyword>
<dbReference type="EMBL" id="CANHGI010000005">
    <property type="protein sequence ID" value="CAI5450769.1"/>
    <property type="molecule type" value="Genomic_DNA"/>
</dbReference>
<dbReference type="GO" id="GO:0016020">
    <property type="term" value="C:membrane"/>
    <property type="evidence" value="ECO:0007669"/>
    <property type="project" value="UniProtKB-SubCell"/>
</dbReference>
<reference evidence="7" key="1">
    <citation type="submission" date="2022-11" db="EMBL/GenBank/DDBJ databases">
        <authorList>
            <person name="Kikuchi T."/>
        </authorList>
    </citation>
    <scope>NUCLEOTIDE SEQUENCE</scope>
    <source>
        <strain evidence="7">PS1010</strain>
    </source>
</reference>
<evidence type="ECO:0000256" key="4">
    <source>
        <dbReference type="ARBA" id="ARBA00023136"/>
    </source>
</evidence>
<dbReference type="PROSITE" id="PS50262">
    <property type="entry name" value="G_PROTEIN_RECEP_F1_2"/>
    <property type="match status" value="1"/>
</dbReference>
<feature type="transmembrane region" description="Helical" evidence="5">
    <location>
        <begin position="24"/>
        <end position="49"/>
    </location>
</feature>
<feature type="domain" description="G-protein coupled receptors family 1 profile" evidence="6">
    <location>
        <begin position="1"/>
        <end position="207"/>
    </location>
</feature>
<evidence type="ECO:0000256" key="3">
    <source>
        <dbReference type="ARBA" id="ARBA00022989"/>
    </source>
</evidence>
<comment type="subcellular location">
    <subcellularLocation>
        <location evidence="1">Membrane</location>
    </subcellularLocation>
</comment>
<evidence type="ECO:0000259" key="6">
    <source>
        <dbReference type="PROSITE" id="PS50262"/>
    </source>
</evidence>
<evidence type="ECO:0000256" key="1">
    <source>
        <dbReference type="ARBA" id="ARBA00004370"/>
    </source>
</evidence>
<dbReference type="PANTHER" id="PTHR24224">
    <property type="entry name" value="CARDIOACCELERATORY PEPTIDE RECEPTOR-RELATED"/>
    <property type="match status" value="1"/>
</dbReference>
<accession>A0A9P1ITH0</accession>
<dbReference type="AlphaFoldDB" id="A0A9P1ITH0"/>
<name>A0A9P1ITH0_9PELO</name>
<feature type="transmembrane region" description="Helical" evidence="5">
    <location>
        <begin position="69"/>
        <end position="91"/>
    </location>
</feature>
<dbReference type="Proteomes" id="UP001152747">
    <property type="component" value="Unassembled WGS sequence"/>
</dbReference>
<keyword evidence="8" id="KW-1185">Reference proteome</keyword>
<comment type="caution">
    <text evidence="7">The sequence shown here is derived from an EMBL/GenBank/DDBJ whole genome shotgun (WGS) entry which is preliminary data.</text>
</comment>
<protein>
    <recommendedName>
        <fullName evidence="6">G-protein coupled receptors family 1 profile domain-containing protein</fullName>
    </recommendedName>
</protein>